<evidence type="ECO:0000256" key="2">
    <source>
        <dbReference type="ARBA" id="ARBA00000816"/>
    </source>
</evidence>
<evidence type="ECO:0000256" key="17">
    <source>
        <dbReference type="ARBA" id="ARBA00042413"/>
    </source>
</evidence>
<dbReference type="PANTHER" id="PTHR42886">
    <property type="entry name" value="RE40534P-RELATED"/>
    <property type="match status" value="1"/>
</dbReference>
<dbReference type="SUPFAM" id="SSF53474">
    <property type="entry name" value="alpha/beta-Hydrolases"/>
    <property type="match status" value="1"/>
</dbReference>
<reference evidence="27" key="1">
    <citation type="submission" date="2025-08" db="UniProtKB">
        <authorList>
            <consortium name="RefSeq"/>
        </authorList>
    </citation>
    <scope>IDENTIFICATION</scope>
</reference>
<evidence type="ECO:0000256" key="24">
    <source>
        <dbReference type="ARBA" id="ARBA00049561"/>
    </source>
</evidence>
<comment type="similarity">
    <text evidence="15">Belongs to the peptidase S33 family. ABHD4/ABHD5 subfamily.</text>
</comment>
<evidence type="ECO:0000256" key="5">
    <source>
        <dbReference type="ARBA" id="ARBA00013211"/>
    </source>
</evidence>
<comment type="catalytic activity">
    <reaction evidence="23">
        <text>1-(9Z-octadecenoyl)-sn-glycero-3-phosphate + (5Z,8Z,11Z,14Z)-eicosatetraenoyl-CoA = 1-(9Z)-octadecenoyl-2-(5Z,8Z,11Z,14Z)-eicosatetraenoyl-sn-glycero-3-phosphate + CoA</text>
        <dbReference type="Rhea" id="RHEA:37443"/>
        <dbReference type="ChEBI" id="CHEBI:57287"/>
        <dbReference type="ChEBI" id="CHEBI:57368"/>
        <dbReference type="ChEBI" id="CHEBI:74544"/>
        <dbReference type="ChEBI" id="CHEBI:74928"/>
    </reaction>
    <physiologicalReaction direction="left-to-right" evidence="23">
        <dbReference type="Rhea" id="RHEA:37444"/>
    </physiologicalReaction>
</comment>
<comment type="catalytic activity">
    <reaction evidence="21">
        <text>eicosanoyl-CoA + 1-(9Z-octadecenoyl)-sn-glycero-3-phosphate = 1-(9Z)-octadecenoyl-2-eicosanoyl-sn-glycero-3-phosphate + CoA</text>
        <dbReference type="Rhea" id="RHEA:37451"/>
        <dbReference type="ChEBI" id="CHEBI:57287"/>
        <dbReference type="ChEBI" id="CHEBI:57380"/>
        <dbReference type="ChEBI" id="CHEBI:74544"/>
        <dbReference type="ChEBI" id="CHEBI:74937"/>
    </reaction>
    <physiologicalReaction direction="left-to-right" evidence="21">
        <dbReference type="Rhea" id="RHEA:37452"/>
    </physiologicalReaction>
</comment>
<keyword evidence="8" id="KW-0551">Lipid droplet</keyword>
<dbReference type="GO" id="GO:0006654">
    <property type="term" value="P:phosphatidic acid biosynthetic process"/>
    <property type="evidence" value="ECO:0007669"/>
    <property type="project" value="TreeGrafter"/>
</dbReference>
<evidence type="ECO:0000256" key="16">
    <source>
        <dbReference type="ARBA" id="ARBA00040731"/>
    </source>
</evidence>
<dbReference type="EC" id="2.3.1.51" evidence="5"/>
<evidence type="ECO:0000256" key="12">
    <source>
        <dbReference type="ARBA" id="ARBA00023098"/>
    </source>
</evidence>
<keyword evidence="6" id="KW-0963">Cytoplasm</keyword>
<dbReference type="AlphaFoldDB" id="A0AAJ7DVG3"/>
<comment type="catalytic activity">
    <reaction evidence="24">
        <text>1-(9Z-octadecenoyl)-sn-glycero-3-phosphate + (9Z)-octadecenoyl-CoA = 1,2-di-(9Z-octadecenoyl)-sn-glycero-3-phosphate + CoA</text>
        <dbReference type="Rhea" id="RHEA:37131"/>
        <dbReference type="ChEBI" id="CHEBI:57287"/>
        <dbReference type="ChEBI" id="CHEBI:57387"/>
        <dbReference type="ChEBI" id="CHEBI:74544"/>
        <dbReference type="ChEBI" id="CHEBI:74546"/>
    </reaction>
    <physiologicalReaction direction="left-to-right" evidence="24">
        <dbReference type="Rhea" id="RHEA:37132"/>
    </physiologicalReaction>
</comment>
<comment type="catalytic activity">
    <reaction evidence="19">
        <text>1-hexadecanoyl-sn-glycero-3-phosphate + (9Z)-octadecenoyl-CoA = 1-hexadecanoyl-2-(9Z-octadecenoyl)-sn-glycero-3-phosphate + CoA</text>
        <dbReference type="Rhea" id="RHEA:33187"/>
        <dbReference type="ChEBI" id="CHEBI:57287"/>
        <dbReference type="ChEBI" id="CHEBI:57387"/>
        <dbReference type="ChEBI" id="CHEBI:57518"/>
        <dbReference type="ChEBI" id="CHEBI:64839"/>
    </reaction>
    <physiologicalReaction direction="left-to-right" evidence="19">
        <dbReference type="Rhea" id="RHEA:33188"/>
    </physiologicalReaction>
</comment>
<dbReference type="GO" id="GO:0003841">
    <property type="term" value="F:1-acylglycerol-3-phosphate O-acyltransferase activity"/>
    <property type="evidence" value="ECO:0007669"/>
    <property type="project" value="UniProtKB-EC"/>
</dbReference>
<dbReference type="GO" id="GO:0005811">
    <property type="term" value="C:lipid droplet"/>
    <property type="evidence" value="ECO:0007669"/>
    <property type="project" value="UniProtKB-SubCell"/>
</dbReference>
<dbReference type="InterPro" id="IPR000073">
    <property type="entry name" value="AB_hydrolase_1"/>
</dbReference>
<evidence type="ECO:0000256" key="10">
    <source>
        <dbReference type="ARBA" id="ARBA00022782"/>
    </source>
</evidence>
<dbReference type="Pfam" id="PF00561">
    <property type="entry name" value="Abhydrolase_1"/>
    <property type="match status" value="1"/>
</dbReference>
<dbReference type="GO" id="GO:0030154">
    <property type="term" value="P:cell differentiation"/>
    <property type="evidence" value="ECO:0007669"/>
    <property type="project" value="UniProtKB-KW"/>
</dbReference>
<evidence type="ECO:0000256" key="11">
    <source>
        <dbReference type="ARBA" id="ARBA00022832"/>
    </source>
</evidence>
<comment type="subcellular location">
    <subcellularLocation>
        <location evidence="3">Cytoplasm</location>
    </subcellularLocation>
    <subcellularLocation>
        <location evidence="4">Lipid droplet</location>
    </subcellularLocation>
</comment>
<dbReference type="PANTHER" id="PTHR42886:SF29">
    <property type="entry name" value="PUMMELIG, ISOFORM A"/>
    <property type="match status" value="1"/>
</dbReference>
<evidence type="ECO:0000256" key="1">
    <source>
        <dbReference type="ARBA" id="ARBA00000300"/>
    </source>
</evidence>
<dbReference type="GO" id="GO:0006631">
    <property type="term" value="P:fatty acid metabolic process"/>
    <property type="evidence" value="ECO:0007669"/>
    <property type="project" value="UniProtKB-KW"/>
</dbReference>
<comment type="catalytic activity">
    <reaction evidence="2">
        <text>1-(9Z-octadecenoyl)-sn-glycero-3-phosphate + hexadecanoyl-CoA = 1-(9Z)-octadecenoyl-2-hexadecanoyl-sn-glycero-3-phosphate + CoA</text>
        <dbReference type="Rhea" id="RHEA:37143"/>
        <dbReference type="ChEBI" id="CHEBI:57287"/>
        <dbReference type="ChEBI" id="CHEBI:57379"/>
        <dbReference type="ChEBI" id="CHEBI:74544"/>
        <dbReference type="ChEBI" id="CHEBI:74551"/>
    </reaction>
    <physiologicalReaction direction="left-to-right" evidence="2">
        <dbReference type="Rhea" id="RHEA:37144"/>
    </physiologicalReaction>
</comment>
<keyword evidence="26" id="KW-1185">Reference proteome</keyword>
<evidence type="ECO:0000256" key="14">
    <source>
        <dbReference type="ARBA" id="ARBA00036296"/>
    </source>
</evidence>
<comment type="function">
    <text evidence="18">Coenzyme A-dependent lysophosphatidic acid acyltransferase that catalyzes the transfer of an acyl group on a lysophosphatidic acid. Functions preferentially with 1-oleoyl-lysophosphatidic acid followed by 1-palmitoyl-lysophosphatidic acid, 1-stearoyl-lysophosphatidic acid and 1-arachidonoyl-lysophosphatidic acid as lipid acceptor. Functions preferentially with arachidonoyl-CoA followed by oleoyl-CoA as acyl group donors. Functions in phosphatidic acid biosynthesis. May regulate the cellular storage of triacylglycerol through activation of the phospholipase PNPLA2. Involved in keratinocyte differentiation. Regulates lipid droplet fusion.</text>
</comment>
<dbReference type="Gene3D" id="3.40.50.1820">
    <property type="entry name" value="alpha/beta hydrolase"/>
    <property type="match status" value="1"/>
</dbReference>
<keyword evidence="12" id="KW-0443">Lipid metabolism</keyword>
<name>A0AAJ7DVG3_9HYME</name>
<keyword evidence="9" id="KW-0808">Transferase</keyword>
<dbReference type="CTD" id="35733"/>
<evidence type="ECO:0000256" key="19">
    <source>
        <dbReference type="ARBA" id="ARBA00047525"/>
    </source>
</evidence>
<evidence type="ECO:0000256" key="4">
    <source>
        <dbReference type="ARBA" id="ARBA00004502"/>
    </source>
</evidence>
<dbReference type="RefSeq" id="XP_011497894.1">
    <property type="nucleotide sequence ID" value="XM_011499592.1"/>
</dbReference>
<evidence type="ECO:0000256" key="13">
    <source>
        <dbReference type="ARBA" id="ARBA00023315"/>
    </source>
</evidence>
<dbReference type="PRINTS" id="PR00111">
    <property type="entry name" value="ABHYDROLASE"/>
</dbReference>
<evidence type="ECO:0000256" key="3">
    <source>
        <dbReference type="ARBA" id="ARBA00004496"/>
    </source>
</evidence>
<evidence type="ECO:0000256" key="21">
    <source>
        <dbReference type="ARBA" id="ARBA00047849"/>
    </source>
</evidence>
<feature type="domain" description="AB hydrolase-1" evidence="25">
    <location>
        <begin position="74"/>
        <end position="331"/>
    </location>
</feature>
<comment type="catalytic activity">
    <reaction evidence="1">
        <text>a 1-acyl-sn-glycero-3-phosphate + an acyl-CoA = a 1,2-diacyl-sn-glycero-3-phosphate + CoA</text>
        <dbReference type="Rhea" id="RHEA:19709"/>
        <dbReference type="ChEBI" id="CHEBI:57287"/>
        <dbReference type="ChEBI" id="CHEBI:57970"/>
        <dbReference type="ChEBI" id="CHEBI:58342"/>
        <dbReference type="ChEBI" id="CHEBI:58608"/>
        <dbReference type="EC" id="2.3.1.51"/>
    </reaction>
    <physiologicalReaction direction="left-to-right" evidence="1">
        <dbReference type="Rhea" id="RHEA:19710"/>
    </physiologicalReaction>
</comment>
<evidence type="ECO:0000256" key="7">
    <source>
        <dbReference type="ARBA" id="ARBA00022516"/>
    </source>
</evidence>
<evidence type="ECO:0000256" key="9">
    <source>
        <dbReference type="ARBA" id="ARBA00022679"/>
    </source>
</evidence>
<dbReference type="Proteomes" id="UP000695007">
    <property type="component" value="Unplaced"/>
</dbReference>
<evidence type="ECO:0000313" key="26">
    <source>
        <dbReference type="Proteomes" id="UP000695007"/>
    </source>
</evidence>
<comment type="catalytic activity">
    <reaction evidence="22">
        <text>1-(5Z,8Z,11Z,14Z-eicosatetraenoyl)-sn-glycero-3-phosphate + (9Z)-octadecenoyl-CoA = 1-(5Z,8Z,11Z,14Z)-eicosatetraenoyl-2-(9Z)-octadecenoyl-sn-glycero-3-phosphate + CoA</text>
        <dbReference type="Rhea" id="RHEA:37455"/>
        <dbReference type="ChEBI" id="CHEBI:57287"/>
        <dbReference type="ChEBI" id="CHEBI:57387"/>
        <dbReference type="ChEBI" id="CHEBI:74938"/>
        <dbReference type="ChEBI" id="CHEBI:74941"/>
    </reaction>
    <physiologicalReaction direction="left-to-right" evidence="22">
        <dbReference type="Rhea" id="RHEA:37456"/>
    </physiologicalReaction>
</comment>
<dbReference type="KEGG" id="csol:105362217"/>
<sequence length="383" mass="43423">MAESNEIALDSNGWLWGWFSWSRCSSTMLRTVEKKIFSYLKTGYRGWYVDIGPVVGVSDKIWTISLNQDSPKTPIVLLHGLGAGVALWVLNLDTLAMHRPVYAIDLLGFGRSSRPVFSKQAEEAENQLINSVEEWRKEMQLEKFVLLGHSMGGFLAASYAIQYPKRVKHLILADPWGFLEKPNDVANKVGLPLWLKALTYVVIPLNPLWAVRFAGPFGQRLIETIRPDIVKKFAPFLKDDPSIISQYIHQCNIQNPSGESAFYAMMQGFGWAKNPIVKRIDKLDPQISITLLYGSRSWIDNLNDETIKQIRSSSYVNVQIISGAGHHVYLDKCDTFNKYVLEACALNDTNSKLMYSTNKEDLKLIENDDVKNNDIVKKKGVYN</sequence>
<protein>
    <recommendedName>
        <fullName evidence="16">1-acylglycerol-3-phosphate O-acyltransferase ABHD5</fullName>
        <ecNumber evidence="5">2.3.1.51</ecNumber>
    </recommendedName>
    <alternativeName>
        <fullName evidence="17">Abhydrolase domain-containing protein 5</fullName>
    </alternativeName>
</protein>
<evidence type="ECO:0000256" key="6">
    <source>
        <dbReference type="ARBA" id="ARBA00022490"/>
    </source>
</evidence>
<evidence type="ECO:0000256" key="23">
    <source>
        <dbReference type="ARBA" id="ARBA00048770"/>
    </source>
</evidence>
<organism evidence="26 27">
    <name type="scientific">Ceratosolen solmsi marchali</name>
    <dbReference type="NCBI Taxonomy" id="326594"/>
    <lineage>
        <taxon>Eukaryota</taxon>
        <taxon>Metazoa</taxon>
        <taxon>Ecdysozoa</taxon>
        <taxon>Arthropoda</taxon>
        <taxon>Hexapoda</taxon>
        <taxon>Insecta</taxon>
        <taxon>Pterygota</taxon>
        <taxon>Neoptera</taxon>
        <taxon>Endopterygota</taxon>
        <taxon>Hymenoptera</taxon>
        <taxon>Apocrita</taxon>
        <taxon>Proctotrupomorpha</taxon>
        <taxon>Chalcidoidea</taxon>
        <taxon>Agaonidae</taxon>
        <taxon>Agaoninae</taxon>
        <taxon>Ceratosolen</taxon>
    </lineage>
</organism>
<keyword evidence="7" id="KW-0444">Lipid biosynthesis</keyword>
<evidence type="ECO:0000256" key="20">
    <source>
        <dbReference type="ARBA" id="ARBA00047543"/>
    </source>
</evidence>
<accession>A0AAJ7DVG3</accession>
<dbReference type="GO" id="GO:0005739">
    <property type="term" value="C:mitochondrion"/>
    <property type="evidence" value="ECO:0007669"/>
    <property type="project" value="TreeGrafter"/>
</dbReference>
<comment type="catalytic activity">
    <reaction evidence="14">
        <text>1-(9Z-octadecenoyl)-sn-glycero-3-phosphate + octadecanoyl-CoA = 1-(9Z-octadecenoyl)-2-octadecanoyl-sn-glycero-3-phosphate + CoA</text>
        <dbReference type="Rhea" id="RHEA:37147"/>
        <dbReference type="ChEBI" id="CHEBI:57287"/>
        <dbReference type="ChEBI" id="CHEBI:57394"/>
        <dbReference type="ChEBI" id="CHEBI:74544"/>
        <dbReference type="ChEBI" id="CHEBI:74552"/>
    </reaction>
    <physiologicalReaction direction="left-to-right" evidence="14">
        <dbReference type="Rhea" id="RHEA:37148"/>
    </physiologicalReaction>
</comment>
<keyword evidence="13" id="KW-0012">Acyltransferase</keyword>
<keyword evidence="11" id="KW-0276">Fatty acid metabolism</keyword>
<evidence type="ECO:0000256" key="22">
    <source>
        <dbReference type="ARBA" id="ARBA00048632"/>
    </source>
</evidence>
<evidence type="ECO:0000313" key="27">
    <source>
        <dbReference type="RefSeq" id="XP_011497894.1"/>
    </source>
</evidence>
<dbReference type="InterPro" id="IPR029058">
    <property type="entry name" value="AB_hydrolase_fold"/>
</dbReference>
<evidence type="ECO:0000259" key="25">
    <source>
        <dbReference type="Pfam" id="PF00561"/>
    </source>
</evidence>
<dbReference type="FunFam" id="3.40.50.1820:FF:000019">
    <property type="entry name" value="1-acylglycerol-3-phosphate O-acyltransferase ABHD5"/>
    <property type="match status" value="1"/>
</dbReference>
<evidence type="ECO:0000256" key="18">
    <source>
        <dbReference type="ARBA" id="ARBA00045357"/>
    </source>
</evidence>
<dbReference type="GO" id="GO:0055088">
    <property type="term" value="P:lipid homeostasis"/>
    <property type="evidence" value="ECO:0007669"/>
    <property type="project" value="TreeGrafter"/>
</dbReference>
<evidence type="ECO:0000256" key="15">
    <source>
        <dbReference type="ARBA" id="ARBA00038097"/>
    </source>
</evidence>
<dbReference type="GO" id="GO:0052689">
    <property type="term" value="F:carboxylic ester hydrolase activity"/>
    <property type="evidence" value="ECO:0007669"/>
    <property type="project" value="TreeGrafter"/>
</dbReference>
<proteinExistence type="inferred from homology"/>
<keyword evidence="10" id="KW-0221">Differentiation</keyword>
<evidence type="ECO:0000256" key="8">
    <source>
        <dbReference type="ARBA" id="ARBA00022677"/>
    </source>
</evidence>
<gene>
    <name evidence="27" type="primary">LOC105362217</name>
</gene>
<comment type="catalytic activity">
    <reaction evidence="20">
        <text>1-octadecanoyl-sn-glycero-3-phosphate + (9Z)-octadecenoyl-CoA = 1-octadecanoyl-2-(9Z-octadecenoyl)-sn-glycero-3-phosphate + CoA</text>
        <dbReference type="Rhea" id="RHEA:37163"/>
        <dbReference type="ChEBI" id="CHEBI:57287"/>
        <dbReference type="ChEBI" id="CHEBI:57387"/>
        <dbReference type="ChEBI" id="CHEBI:74560"/>
        <dbReference type="ChEBI" id="CHEBI:74565"/>
    </reaction>
    <physiologicalReaction direction="left-to-right" evidence="20">
        <dbReference type="Rhea" id="RHEA:37164"/>
    </physiologicalReaction>
</comment>
<dbReference type="GeneID" id="105362217"/>